<keyword evidence="3" id="KW-1185">Reference proteome</keyword>
<dbReference type="PANTHER" id="PTHR39201">
    <property type="entry name" value="EXPORTED PROTEIN-RELATED"/>
    <property type="match status" value="1"/>
</dbReference>
<dbReference type="RefSeq" id="WP_187028714.1">
    <property type="nucleotide sequence ID" value="NZ_AP023421.1"/>
</dbReference>
<sequence length="169" mass="19112">MADLIAFFSRNGQNYVRGMVQDLAVGNTEVVAGIIQRLTGAELFKLEPLQEYSRNYKECIAQAQADQQRNARPELKRCPESLREYETIYLGYPNYWSTMPMVVFTFLERYDFTGKTIRPFCTHEGSGLGSSEQDIRRLCPGAKVEPGLAVQGGSVRHAEPAIRAWLKQS</sequence>
<dbReference type="EMBL" id="AP023421">
    <property type="protein sequence ID" value="BCK85700.1"/>
    <property type="molecule type" value="Genomic_DNA"/>
</dbReference>
<feature type="domain" description="Flavodoxin-like" evidence="1">
    <location>
        <begin position="24"/>
        <end position="166"/>
    </location>
</feature>
<organism evidence="2 3">
    <name type="scientific">Pusillibacter faecalis</name>
    <dbReference type="NCBI Taxonomy" id="2714358"/>
    <lineage>
        <taxon>Bacteria</taxon>
        <taxon>Bacillati</taxon>
        <taxon>Bacillota</taxon>
        <taxon>Clostridia</taxon>
        <taxon>Eubacteriales</taxon>
        <taxon>Oscillospiraceae</taxon>
        <taxon>Pusillibacter</taxon>
    </lineage>
</organism>
<evidence type="ECO:0000259" key="1">
    <source>
        <dbReference type="Pfam" id="PF12682"/>
    </source>
</evidence>
<dbReference type="Proteomes" id="UP000679848">
    <property type="component" value="Plasmid pMM59_01"/>
</dbReference>
<protein>
    <submittedName>
        <fullName evidence="2">Flavodoxin</fullName>
    </submittedName>
</protein>
<evidence type="ECO:0000313" key="2">
    <source>
        <dbReference type="EMBL" id="BCK85700.1"/>
    </source>
</evidence>
<geneLocation type="plasmid" evidence="2 3">
    <name>pMM59_01</name>
</geneLocation>
<gene>
    <name evidence="2" type="ORF">MM59RIKEN_30190</name>
</gene>
<dbReference type="GO" id="GO:0016651">
    <property type="term" value="F:oxidoreductase activity, acting on NAD(P)H"/>
    <property type="evidence" value="ECO:0007669"/>
    <property type="project" value="UniProtKB-ARBA"/>
</dbReference>
<dbReference type="InterPro" id="IPR008254">
    <property type="entry name" value="Flavodoxin/NO_synth"/>
</dbReference>
<dbReference type="AlphaFoldDB" id="A0A810QBP6"/>
<accession>A0A810QBP6</accession>
<dbReference type="KEGG" id="pfaa:MM59RIKEN_30190"/>
<keyword evidence="2" id="KW-0614">Plasmid</keyword>
<dbReference type="GO" id="GO:0010181">
    <property type="term" value="F:FMN binding"/>
    <property type="evidence" value="ECO:0007669"/>
    <property type="project" value="InterPro"/>
</dbReference>
<dbReference type="PANTHER" id="PTHR39201:SF1">
    <property type="entry name" value="FLAVODOXIN-LIKE DOMAIN-CONTAINING PROTEIN"/>
    <property type="match status" value="1"/>
</dbReference>
<dbReference type="Gene3D" id="3.40.50.360">
    <property type="match status" value="1"/>
</dbReference>
<reference evidence="2" key="1">
    <citation type="submission" date="2020-09" db="EMBL/GenBank/DDBJ databases">
        <title>New species isolated from human feces.</title>
        <authorList>
            <person name="Kitahara M."/>
            <person name="Shigeno Y."/>
            <person name="Shime M."/>
            <person name="Matsumoto Y."/>
            <person name="Nakamura S."/>
            <person name="Motooka D."/>
            <person name="Fukuoka S."/>
            <person name="Nishikawa H."/>
            <person name="Benno Y."/>
        </authorList>
    </citation>
    <scope>NUCLEOTIDE SEQUENCE</scope>
    <source>
        <strain evidence="2">MM59</strain>
        <plasmid evidence="2">pMM59_01</plasmid>
    </source>
</reference>
<dbReference type="SUPFAM" id="SSF52218">
    <property type="entry name" value="Flavoproteins"/>
    <property type="match status" value="1"/>
</dbReference>
<proteinExistence type="predicted"/>
<name>A0A810QBP6_9FIRM</name>
<dbReference type="InterPro" id="IPR029039">
    <property type="entry name" value="Flavoprotein-like_sf"/>
</dbReference>
<dbReference type="Pfam" id="PF12682">
    <property type="entry name" value="Flavodoxin_4"/>
    <property type="match status" value="1"/>
</dbReference>
<evidence type="ECO:0000313" key="3">
    <source>
        <dbReference type="Proteomes" id="UP000679848"/>
    </source>
</evidence>